<keyword evidence="6 8" id="KW-0472">Membrane</keyword>
<protein>
    <recommendedName>
        <fullName evidence="8 9">Cell division protein FtsL</fullName>
    </recommendedName>
</protein>
<dbReference type="GO" id="GO:0051301">
    <property type="term" value="P:cell division"/>
    <property type="evidence" value="ECO:0007669"/>
    <property type="project" value="UniProtKB-KW"/>
</dbReference>
<evidence type="ECO:0000256" key="9">
    <source>
        <dbReference type="NCBIfam" id="TIGR02209"/>
    </source>
</evidence>
<gene>
    <name evidence="8 10" type="primary">ftsL</name>
    <name evidence="10" type="ORF">VST7929_02388</name>
</gene>
<evidence type="ECO:0000256" key="5">
    <source>
        <dbReference type="ARBA" id="ARBA00022989"/>
    </source>
</evidence>
<evidence type="ECO:0000256" key="8">
    <source>
        <dbReference type="HAMAP-Rule" id="MF_00910"/>
    </source>
</evidence>
<keyword evidence="2 8" id="KW-1003">Cell membrane</keyword>
<dbReference type="Pfam" id="PF04999">
    <property type="entry name" value="FtsL"/>
    <property type="match status" value="1"/>
</dbReference>
<dbReference type="PANTHER" id="PTHR37479">
    <property type="entry name" value="CELL DIVISION PROTEIN FTSL"/>
    <property type="match status" value="1"/>
</dbReference>
<dbReference type="RefSeq" id="WP_237467105.1">
    <property type="nucleotide sequence ID" value="NZ_CAKLDI010000001.1"/>
</dbReference>
<dbReference type="InterPro" id="IPR011922">
    <property type="entry name" value="Cell_div_FtsL"/>
</dbReference>
<dbReference type="PANTHER" id="PTHR37479:SF1">
    <property type="entry name" value="CELL DIVISION PROTEIN FTSL"/>
    <property type="match status" value="1"/>
</dbReference>
<comment type="function">
    <text evidence="8">Essential cell division protein. May link together the upstream cell division proteins, which are predominantly cytoplasmic, with the downstream cell division proteins, which are predominantly periplasmic.</text>
</comment>
<keyword evidence="5 8" id="KW-1133">Transmembrane helix</keyword>
<evidence type="ECO:0000256" key="1">
    <source>
        <dbReference type="ARBA" id="ARBA00004401"/>
    </source>
</evidence>
<comment type="subcellular location">
    <subcellularLocation>
        <location evidence="8">Cell inner membrane</location>
        <topology evidence="8">Single-pass type II membrane protein</topology>
    </subcellularLocation>
    <subcellularLocation>
        <location evidence="1">Cell membrane</location>
        <topology evidence="1">Single-pass type II membrane protein</topology>
    </subcellularLocation>
    <text evidence="8">Localizes to the division septum where it forms a ring structure.</text>
</comment>
<dbReference type="NCBIfam" id="TIGR02209">
    <property type="entry name" value="ftsL_broad"/>
    <property type="match status" value="1"/>
</dbReference>
<name>A0ABM8ZWS8_9VIBR</name>
<keyword evidence="7 8" id="KW-0131">Cell cycle</keyword>
<evidence type="ECO:0000256" key="2">
    <source>
        <dbReference type="ARBA" id="ARBA00022475"/>
    </source>
</evidence>
<evidence type="ECO:0000256" key="7">
    <source>
        <dbReference type="ARBA" id="ARBA00023306"/>
    </source>
</evidence>
<evidence type="ECO:0000256" key="3">
    <source>
        <dbReference type="ARBA" id="ARBA00022618"/>
    </source>
</evidence>
<evidence type="ECO:0000313" key="11">
    <source>
        <dbReference type="Proteomes" id="UP000838672"/>
    </source>
</evidence>
<dbReference type="EMBL" id="CAKLDI010000001">
    <property type="protein sequence ID" value="CAH0534456.1"/>
    <property type="molecule type" value="Genomic_DNA"/>
</dbReference>
<sequence>MKPARHPSLLLLIARDLKQHGLVALFLLLATIAVAFAVVDYTRLTRSLITERDQLLFERDALDNEWRNQLLEEHALADHSRIDTIARDDLGFIRPNSANEKVVRLP</sequence>
<comment type="subunit">
    <text evidence="8">Part of a complex composed of FtsB, FtsL and FtsQ.</text>
</comment>
<keyword evidence="4 8" id="KW-0812">Transmembrane</keyword>
<evidence type="ECO:0000256" key="4">
    <source>
        <dbReference type="ARBA" id="ARBA00022692"/>
    </source>
</evidence>
<keyword evidence="8" id="KW-0997">Cell inner membrane</keyword>
<comment type="caution">
    <text evidence="10">The sequence shown here is derived from an EMBL/GenBank/DDBJ whole genome shotgun (WGS) entry which is preliminary data.</text>
</comment>
<evidence type="ECO:0000313" key="10">
    <source>
        <dbReference type="EMBL" id="CAH0534456.1"/>
    </source>
</evidence>
<comment type="similarity">
    <text evidence="8">Belongs to the FtsL family.</text>
</comment>
<accession>A0ABM8ZWS8</accession>
<reference evidence="10" key="1">
    <citation type="submission" date="2021-11" db="EMBL/GenBank/DDBJ databases">
        <authorList>
            <person name="Rodrigo-Torres L."/>
            <person name="Arahal R. D."/>
            <person name="Lucena T."/>
        </authorList>
    </citation>
    <scope>NUCLEOTIDE SEQUENCE</scope>
    <source>
        <strain evidence="10">CECT 7929</strain>
    </source>
</reference>
<keyword evidence="3 8" id="KW-0132">Cell division</keyword>
<proteinExistence type="inferred from homology"/>
<dbReference type="HAMAP" id="MF_00910">
    <property type="entry name" value="FtsL"/>
    <property type="match status" value="1"/>
</dbReference>
<organism evidence="10 11">
    <name type="scientific">Vibrio stylophorae</name>
    <dbReference type="NCBI Taxonomy" id="659351"/>
    <lineage>
        <taxon>Bacteria</taxon>
        <taxon>Pseudomonadati</taxon>
        <taxon>Pseudomonadota</taxon>
        <taxon>Gammaproteobacteria</taxon>
        <taxon>Vibrionales</taxon>
        <taxon>Vibrionaceae</taxon>
        <taxon>Vibrio</taxon>
    </lineage>
</organism>
<keyword evidence="11" id="KW-1185">Reference proteome</keyword>
<evidence type="ECO:0000256" key="6">
    <source>
        <dbReference type="ARBA" id="ARBA00023136"/>
    </source>
</evidence>
<dbReference type="Proteomes" id="UP000838672">
    <property type="component" value="Unassembled WGS sequence"/>
</dbReference>